<proteinExistence type="predicted"/>
<feature type="region of interest" description="Disordered" evidence="1">
    <location>
        <begin position="149"/>
        <end position="183"/>
    </location>
</feature>
<evidence type="ECO:0000313" key="3">
    <source>
        <dbReference type="Proteomes" id="UP000549394"/>
    </source>
</evidence>
<reference evidence="2 3" key="1">
    <citation type="submission" date="2020-08" db="EMBL/GenBank/DDBJ databases">
        <authorList>
            <person name="Hejnol A."/>
        </authorList>
    </citation>
    <scope>NUCLEOTIDE SEQUENCE [LARGE SCALE GENOMIC DNA]</scope>
</reference>
<organism evidence="2 3">
    <name type="scientific">Dimorphilus gyrociliatus</name>
    <dbReference type="NCBI Taxonomy" id="2664684"/>
    <lineage>
        <taxon>Eukaryota</taxon>
        <taxon>Metazoa</taxon>
        <taxon>Spiralia</taxon>
        <taxon>Lophotrochozoa</taxon>
        <taxon>Annelida</taxon>
        <taxon>Polychaeta</taxon>
        <taxon>Polychaeta incertae sedis</taxon>
        <taxon>Dinophilidae</taxon>
        <taxon>Dimorphilus</taxon>
    </lineage>
</organism>
<dbReference type="EMBL" id="CAJFCJ010000013">
    <property type="protein sequence ID" value="CAD5121026.1"/>
    <property type="molecule type" value="Genomic_DNA"/>
</dbReference>
<dbReference type="Proteomes" id="UP000549394">
    <property type="component" value="Unassembled WGS sequence"/>
</dbReference>
<comment type="caution">
    <text evidence="2">The sequence shown here is derived from an EMBL/GenBank/DDBJ whole genome shotgun (WGS) entry which is preliminary data.</text>
</comment>
<sequence length="396" mass="46157">MESDDLRTELLEHGIEVESEQQDENEILWLKSKRIRKKKVYDTTSEDDSTRVRQTETVFYDEFSDESEETNDTDGTEFTVNTDSLEGSEYTDGTECSDVTELTEIIAQTEEIRGMMASVETEYAEELTSSDIPEFQEVPEISAGIETESTVCTDGSSSTCSMHSPSATEDTDNEENIENTSSGYTSDTFIEEAKTPWFTVKEWYPYRNDTFERKAIHLEKRVMMAKEEKSLLEDLYRLRDRKTIRNLRMILPEVGAKLNRLSRRKSKVVKLVESNLKLSKKMPNMASSSCISFQTNWLNLCRVFDQETIDERFTQMERDCYHFVFSVASAEKRIIEVMEMKLRLNISFLGEAEEERMRSYQDDIQLLYERIKSDVKYLKLHLKEFVDNISEMGEFN</sequence>
<keyword evidence="3" id="KW-1185">Reference proteome</keyword>
<feature type="compositionally biased region" description="Polar residues" evidence="1">
    <location>
        <begin position="149"/>
        <end position="167"/>
    </location>
</feature>
<dbReference type="AlphaFoldDB" id="A0A7I8VZ08"/>
<gene>
    <name evidence="2" type="ORF">DGYR_LOCUS9029</name>
</gene>
<evidence type="ECO:0000256" key="1">
    <source>
        <dbReference type="SAM" id="MobiDB-lite"/>
    </source>
</evidence>
<name>A0A7I8VZ08_9ANNE</name>
<protein>
    <submittedName>
        <fullName evidence="2">DgyrCDS9567</fullName>
    </submittedName>
</protein>
<evidence type="ECO:0000313" key="2">
    <source>
        <dbReference type="EMBL" id="CAD5121026.1"/>
    </source>
</evidence>
<accession>A0A7I8VZ08</accession>